<dbReference type="GO" id="GO:0016117">
    <property type="term" value="P:carotenoid biosynthetic process"/>
    <property type="evidence" value="ECO:0007669"/>
    <property type="project" value="UniProtKB-KW"/>
</dbReference>
<feature type="domain" description="Amine oxidase" evidence="4">
    <location>
        <begin position="12"/>
        <end position="309"/>
    </location>
</feature>
<dbReference type="Gene3D" id="3.50.50.60">
    <property type="entry name" value="FAD/NAD(P)-binding domain"/>
    <property type="match status" value="2"/>
</dbReference>
<dbReference type="InterPro" id="IPR002937">
    <property type="entry name" value="Amino_oxidase"/>
</dbReference>
<keyword evidence="3" id="KW-0560">Oxidoreductase</keyword>
<dbReference type="EMBL" id="CAEZVB010000017">
    <property type="protein sequence ID" value="CAB4618363.1"/>
    <property type="molecule type" value="Genomic_DNA"/>
</dbReference>
<evidence type="ECO:0000256" key="2">
    <source>
        <dbReference type="ARBA" id="ARBA00022746"/>
    </source>
</evidence>
<name>A0A6J6MC44_9ZZZZ</name>
<proteinExistence type="predicted"/>
<dbReference type="SUPFAM" id="SSF51905">
    <property type="entry name" value="FAD/NAD(P)-binding domain"/>
    <property type="match status" value="1"/>
</dbReference>
<dbReference type="GO" id="GO:0016491">
    <property type="term" value="F:oxidoreductase activity"/>
    <property type="evidence" value="ECO:0007669"/>
    <property type="project" value="UniProtKB-KW"/>
</dbReference>
<keyword evidence="2" id="KW-0125">Carotenoid biosynthesis</keyword>
<comment type="pathway">
    <text evidence="1">Carotenoid biosynthesis.</text>
</comment>
<dbReference type="InterPro" id="IPR014105">
    <property type="entry name" value="Carotenoid/retinoid_OxRdtase"/>
</dbReference>
<gene>
    <name evidence="5" type="ORF">UFOPK1908_00561</name>
    <name evidence="6" type="ORF">UFOPK2282_01117</name>
</gene>
<reference evidence="6" key="1">
    <citation type="submission" date="2020-05" db="EMBL/GenBank/DDBJ databases">
        <authorList>
            <person name="Chiriac C."/>
            <person name="Salcher M."/>
            <person name="Ghai R."/>
            <person name="Kavagutti S V."/>
        </authorList>
    </citation>
    <scope>NUCLEOTIDE SEQUENCE</scope>
</reference>
<dbReference type="InterPro" id="IPR036188">
    <property type="entry name" value="FAD/NAD-bd_sf"/>
</dbReference>
<protein>
    <submittedName>
        <fullName evidence="6">Unannotated protein</fullName>
    </submittedName>
</protein>
<dbReference type="NCBIfam" id="TIGR02734">
    <property type="entry name" value="crtI_fam"/>
    <property type="match status" value="1"/>
</dbReference>
<dbReference type="PRINTS" id="PR00411">
    <property type="entry name" value="PNDRDTASEI"/>
</dbReference>
<evidence type="ECO:0000259" key="4">
    <source>
        <dbReference type="Pfam" id="PF01593"/>
    </source>
</evidence>
<dbReference type="Pfam" id="PF01593">
    <property type="entry name" value="Amino_oxidase"/>
    <property type="match status" value="1"/>
</dbReference>
<accession>A0A6J6MC44</accession>
<evidence type="ECO:0000256" key="1">
    <source>
        <dbReference type="ARBA" id="ARBA00004829"/>
    </source>
</evidence>
<dbReference type="AlphaFoldDB" id="A0A6J6MC44"/>
<dbReference type="EMBL" id="CAEZWR010000139">
    <property type="protein sequence ID" value="CAB4671761.1"/>
    <property type="molecule type" value="Genomic_DNA"/>
</dbReference>
<dbReference type="PANTHER" id="PTHR43734:SF1">
    <property type="entry name" value="PHYTOENE DESATURASE"/>
    <property type="match status" value="1"/>
</dbReference>
<dbReference type="PANTHER" id="PTHR43734">
    <property type="entry name" value="PHYTOENE DESATURASE"/>
    <property type="match status" value="1"/>
</dbReference>
<organism evidence="6">
    <name type="scientific">freshwater metagenome</name>
    <dbReference type="NCBI Taxonomy" id="449393"/>
    <lineage>
        <taxon>unclassified sequences</taxon>
        <taxon>metagenomes</taxon>
        <taxon>ecological metagenomes</taxon>
    </lineage>
</organism>
<evidence type="ECO:0000256" key="3">
    <source>
        <dbReference type="ARBA" id="ARBA00023002"/>
    </source>
</evidence>
<sequence>MSRIVVIGAGVGGLAVAARTAVKGHQVTIVEQSARVGGKLHTYRRDGFAFDTGPSLFTLPAVYRDLFLKTGTALEENVDLQAVDPGFGYHWADGTDAVLPGVGIGLAADALGDALGGQASQQWRVLMSRASDMWALTRAPVLQSPLEGMRSAARLTRSLGAVRTIAPFTTLRSLGKKTFTDPRLVTLLDRYATYTGSDPRRAPAALATVPFVEQTFGAWHIGGGLGTLAPVLADRARERGVNIRLSSSAVSISQCNGAISGVELDTGEFLEADLVISDADASSLYGSLLPRDSRASQAVRNLRKSTPSLAGFVMLLAVQGRTPNIQHHNVWFPENYDAEFDAIFGKNPHPVVEPTIYACVPNDPLMRPDENHESWFILVNAPRHSSTGLAGTMDWDAPGIAEQYGAQVLATLAARGVDLRSRILWQEISTPADLERETVAPGGSIYGMASHGSMSTFKRPTNQSPIPGLFLVGGSAHPGGGLPLVGMGAELTAEIIGRAKK</sequence>
<evidence type="ECO:0000313" key="6">
    <source>
        <dbReference type="EMBL" id="CAB4671761.1"/>
    </source>
</evidence>
<evidence type="ECO:0000313" key="5">
    <source>
        <dbReference type="EMBL" id="CAB4618363.1"/>
    </source>
</evidence>